<comment type="domain">
    <text evidence="15">IleRS has two distinct active sites: one for aminoacylation and one for editing. The misactivated valine is translocated from the active site to the editing site, which sterically excludes the correctly activated isoleucine. The single editing site contains two valyl binding pockets, one specific for each substrate (Val-AMP or Val-tRNA(Ile)).</text>
</comment>
<evidence type="ECO:0000259" key="19">
    <source>
        <dbReference type="Pfam" id="PF00133"/>
    </source>
</evidence>
<dbReference type="SUPFAM" id="SSF53254">
    <property type="entry name" value="Phosphoglycerate mutase-like"/>
    <property type="match status" value="1"/>
</dbReference>
<dbReference type="CDD" id="cd07961">
    <property type="entry name" value="Anticodon_Ia_Ile_ABEc"/>
    <property type="match status" value="1"/>
</dbReference>
<dbReference type="PANTHER" id="PTHR42780:SF1">
    <property type="entry name" value="ISOLEUCINE--TRNA LIGASE, CYTOPLASMIC"/>
    <property type="match status" value="1"/>
</dbReference>
<keyword evidence="6 15" id="KW-0436">Ligase</keyword>
<evidence type="ECO:0000256" key="9">
    <source>
        <dbReference type="ARBA" id="ARBA00022833"/>
    </source>
</evidence>
<feature type="binding site" evidence="17">
    <location>
        <position position="614"/>
    </location>
    <ligand>
        <name>substrate</name>
    </ligand>
</feature>
<evidence type="ECO:0000256" key="6">
    <source>
        <dbReference type="ARBA" id="ARBA00022598"/>
    </source>
</evidence>
<dbReference type="GO" id="GO:0000049">
    <property type="term" value="F:tRNA binding"/>
    <property type="evidence" value="ECO:0007669"/>
    <property type="project" value="InterPro"/>
</dbReference>
<dbReference type="PRINTS" id="PR00984">
    <property type="entry name" value="TRNASYNTHILE"/>
</dbReference>
<evidence type="ECO:0000256" key="11">
    <source>
        <dbReference type="ARBA" id="ARBA00022917"/>
    </source>
</evidence>
<keyword evidence="5 15" id="KW-0963">Cytoplasm</keyword>
<organism evidence="21 22">
    <name type="scientific">Candidatus Lloydbacteria bacterium RIFCSPHIGHO2_02_FULL_54_17</name>
    <dbReference type="NCBI Taxonomy" id="1798664"/>
    <lineage>
        <taxon>Bacteria</taxon>
        <taxon>Candidatus Lloydiibacteriota</taxon>
    </lineage>
</organism>
<dbReference type="InterPro" id="IPR009008">
    <property type="entry name" value="Val/Leu/Ile-tRNA-synth_edit"/>
</dbReference>
<dbReference type="Pfam" id="PF19302">
    <property type="entry name" value="DUF5915"/>
    <property type="match status" value="1"/>
</dbReference>
<evidence type="ECO:0000256" key="13">
    <source>
        <dbReference type="ARBA" id="ARBA00025217"/>
    </source>
</evidence>
<gene>
    <name evidence="15" type="primary">ileS</name>
    <name evidence="21" type="ORF">A3C93_01535</name>
</gene>
<name>A0A1G2DDI6_9BACT</name>
<evidence type="ECO:0000256" key="5">
    <source>
        <dbReference type="ARBA" id="ARBA00022490"/>
    </source>
</evidence>
<dbReference type="GO" id="GO:0005737">
    <property type="term" value="C:cytoplasm"/>
    <property type="evidence" value="ECO:0007669"/>
    <property type="project" value="UniProtKB-SubCell"/>
</dbReference>
<dbReference type="GO" id="GO:0006428">
    <property type="term" value="P:isoleucyl-tRNA aminoacylation"/>
    <property type="evidence" value="ECO:0007669"/>
    <property type="project" value="UniProtKB-UniRule"/>
</dbReference>
<keyword evidence="7 15" id="KW-0479">Metal-binding</keyword>
<feature type="domain" description="Aminoacyl-tRNA synthetase class Ia" evidence="19">
    <location>
        <begin position="757"/>
        <end position="901"/>
    </location>
</feature>
<dbReference type="GO" id="GO:0004822">
    <property type="term" value="F:isoleucine-tRNA ligase activity"/>
    <property type="evidence" value="ECO:0007669"/>
    <property type="project" value="UniProtKB-UniRule"/>
</dbReference>
<evidence type="ECO:0000256" key="7">
    <source>
        <dbReference type="ARBA" id="ARBA00022723"/>
    </source>
</evidence>
<feature type="domain" description="Aminoacyl-tRNA synthetase class Ia" evidence="19">
    <location>
        <begin position="34"/>
        <end position="552"/>
    </location>
</feature>
<feature type="compositionally biased region" description="Basic and acidic residues" evidence="18">
    <location>
        <begin position="1"/>
        <end position="20"/>
    </location>
</feature>
<feature type="active site" description="Proton donor/acceptor" evidence="16">
    <location>
        <position position="641"/>
    </location>
</feature>
<feature type="region of interest" description="Disordered" evidence="18">
    <location>
        <begin position="1"/>
        <end position="26"/>
    </location>
</feature>
<evidence type="ECO:0000259" key="20">
    <source>
        <dbReference type="Pfam" id="PF08264"/>
    </source>
</evidence>
<feature type="short sequence motif" description="'HIGH' region" evidence="15">
    <location>
        <begin position="64"/>
        <end position="74"/>
    </location>
</feature>
<dbReference type="SUPFAM" id="SSF52374">
    <property type="entry name" value="Nucleotidylyl transferase"/>
    <property type="match status" value="1"/>
</dbReference>
<dbReference type="SMART" id="SM00855">
    <property type="entry name" value="PGAM"/>
    <property type="match status" value="1"/>
</dbReference>
<feature type="domain" description="Methionyl/Valyl/Leucyl/Isoleucyl-tRNA synthetase anticodon-binding" evidence="20">
    <location>
        <begin position="948"/>
        <end position="1091"/>
    </location>
</feature>
<dbReference type="Pfam" id="PF00300">
    <property type="entry name" value="His_Phos_1"/>
    <property type="match status" value="1"/>
</dbReference>
<reference evidence="21 22" key="1">
    <citation type="journal article" date="2016" name="Nat. Commun.">
        <title>Thousands of microbial genomes shed light on interconnected biogeochemical processes in an aquifer system.</title>
        <authorList>
            <person name="Anantharaman K."/>
            <person name="Brown C.T."/>
            <person name="Hug L.A."/>
            <person name="Sharon I."/>
            <person name="Castelle C.J."/>
            <person name="Probst A.J."/>
            <person name="Thomas B.C."/>
            <person name="Singh A."/>
            <person name="Wilkins M.J."/>
            <person name="Karaoz U."/>
            <person name="Brodie E.L."/>
            <person name="Williams K.H."/>
            <person name="Hubbard S.S."/>
            <person name="Banfield J.F."/>
        </authorList>
    </citation>
    <scope>NUCLEOTIDE SEQUENCE [LARGE SCALE GENOMIC DNA]</scope>
</reference>
<evidence type="ECO:0000256" key="8">
    <source>
        <dbReference type="ARBA" id="ARBA00022741"/>
    </source>
</evidence>
<dbReference type="FunFam" id="3.40.50.620:FF:000063">
    <property type="entry name" value="Isoleucine--tRNA ligase"/>
    <property type="match status" value="1"/>
</dbReference>
<dbReference type="InterPro" id="IPR013078">
    <property type="entry name" value="His_Pase_superF_clade-1"/>
</dbReference>
<feature type="binding site" evidence="15">
    <location>
        <position position="867"/>
    </location>
    <ligand>
        <name>ATP</name>
        <dbReference type="ChEBI" id="CHEBI:30616"/>
    </ligand>
</feature>
<dbReference type="InterPro" id="IPR009080">
    <property type="entry name" value="tRNAsynth_Ia_anticodon-bd"/>
</dbReference>
<dbReference type="AlphaFoldDB" id="A0A1G2DDI6"/>
<dbReference type="InterPro" id="IPR001345">
    <property type="entry name" value="PG/BPGM_mutase_AS"/>
</dbReference>
<protein>
    <recommendedName>
        <fullName evidence="15">Isoleucine--tRNA ligase</fullName>
        <ecNumber evidence="15">6.1.1.5</ecNumber>
    </recommendedName>
    <alternativeName>
        <fullName evidence="15">Isoleucyl-tRNA synthetase</fullName>
        <shortName evidence="15">IleRS</shortName>
    </alternativeName>
</protein>
<dbReference type="InterPro" id="IPR023586">
    <property type="entry name" value="Ile-tRNA-ligase_type2"/>
</dbReference>
<evidence type="ECO:0000256" key="10">
    <source>
        <dbReference type="ARBA" id="ARBA00022840"/>
    </source>
</evidence>
<dbReference type="GO" id="GO:0002161">
    <property type="term" value="F:aminoacyl-tRNA deacylase activity"/>
    <property type="evidence" value="ECO:0007669"/>
    <property type="project" value="InterPro"/>
</dbReference>
<dbReference type="InterPro" id="IPR014729">
    <property type="entry name" value="Rossmann-like_a/b/a_fold"/>
</dbReference>
<keyword evidence="10 15" id="KW-0067">ATP-binding</keyword>
<feature type="binding site" evidence="17">
    <location>
        <begin position="562"/>
        <end position="569"/>
    </location>
    <ligand>
        <name>substrate</name>
    </ligand>
</feature>
<comment type="function">
    <text evidence="13 15">Catalyzes the attachment of isoleucine to tRNA(Ile). As IleRS can inadvertently accommodate and process structurally similar amino acids such as valine, to avoid such errors it has two additional distinct tRNA(Ile)-dependent editing activities. One activity is designated as 'pretransfer' editing and involves the hydrolysis of activated Val-AMP. The other activity is designated 'posttransfer' editing and involves deacylation of mischarged Val-tRNA(Ile).</text>
</comment>
<keyword evidence="8 15" id="KW-0547">Nucleotide-binding</keyword>
<comment type="similarity">
    <text evidence="3 15">Belongs to the class-I aminoacyl-tRNA synthetase family. IleS type 2 subfamily.</text>
</comment>
<dbReference type="CDD" id="cd07067">
    <property type="entry name" value="HP_PGM_like"/>
    <property type="match status" value="1"/>
</dbReference>
<dbReference type="InterPro" id="IPR002300">
    <property type="entry name" value="aa-tRNA-synth_Ia"/>
</dbReference>
<sequence>MRKETNDSPKEESAREDVRPRSASNGIGDREEAVLRFWKENAIFEQSLKQTEGKEPYIFYDGPPFATGLPHHGHLLQGTIKDIIPRYQTMRGRYVRRQWGWDCHGLPVENIIEKELGLKQKKDIEAYGIEKFNEKARESVMLYDKEWRTIVPRMGRWVDMEHAYKTMDSSYTESIWWAFKTLYDKKLIYEGYKSMHICPRCETTLAASEVAQGYKDVKDISVYVKFELIDDSPRSDLGETALRSDLGRPKTYLLAWTTTPWTLPGNVALAVGEDIEYVKIKTISISGLEFEQIKSDGKLPKPAVAKDEYCILAKERLVVFGDKKYEVVKEMKGKDLVGKKYKPVFDDYAKNEKLENRERGWKVYAADFVTTESGTGIVHIAPAFGEDDMELGKKERLPFVQHVGMDGKVRPEVKALAGMYVKPKSDNDKERLGADIAVRRYLEEHGNFFAKENITHSYPHCWRCDWPLLNYAASSWFVNVTKLKPRLLAVNSEVNWVPESVREGRFGKWLEGARDWAISRSRFWGAPIPAWKCNTCAYIESLGSLSELRAKTASGNTYFVMRHGESETNTKNIVSSKTEERFALTEAGRAQAKLAAGKFKGKGLDLIIASPILRTKETAAIVAGELGITAESVIDDSRITETDMGDFSGTSIENYRDYFTSIEEKFVKPTPNGITLQTMKTRVGEFLYEIDRKYRGKKILIVTHEYDAWLLDAVASGATNEGAVALRAKAGDDYIGFAEVRALDFAPIPHNDRYELDFHRPFVDRMDYPCSSCKGTMERIPDVFDCWFESGAMPFAQFHYMGDETTPEGKLFMKNFPAHFIAEAVDQTRGWFYTMLILSVALFDKSAFKSVIATGLILGEDGQKMSKKLKNYADPMELAAKYGADAVRFYMVNSPVVRGEELMFSVAGVDEIFKKITLRLDNVRSFYEMYAEKDPIHREPPESTDILDRWIVARWQETHAEVTHHLDTHELDKATRAVIPLIDDLSTWYLRRSRERFKSEDKAVRESAEETTGWILLQCAKLLAPFMPFLADDLYRRLPIAEKKASVHLEAWPVMGVSAQAILGDMAEVRRIVSLALEIRAKNALKVRQPLASLSVNHDSRSAPELKEHLEGIIRDEVNVKAVIWGALGADEVALDTAITPELEEEGKLRDLIRSVQELRKRSDLHPDDRITLTLTKDSAPIVEKYAKELFGAVGATTHNFGEELRIAKV</sequence>
<evidence type="ECO:0000313" key="21">
    <source>
        <dbReference type="EMBL" id="OGZ11011.1"/>
    </source>
</evidence>
<keyword evidence="12 15" id="KW-0030">Aminoacyl-tRNA synthetase</keyword>
<keyword evidence="9 15" id="KW-0862">Zinc</keyword>
<dbReference type="STRING" id="1798664.A3C93_01535"/>
<evidence type="ECO:0000256" key="2">
    <source>
        <dbReference type="ARBA" id="ARBA00004496"/>
    </source>
</evidence>
<comment type="subcellular location">
    <subcellularLocation>
        <location evidence="2 15">Cytoplasm</location>
    </subcellularLocation>
</comment>
<dbReference type="Proteomes" id="UP000178636">
    <property type="component" value="Unassembled WGS sequence"/>
</dbReference>
<evidence type="ECO:0000313" key="22">
    <source>
        <dbReference type="Proteomes" id="UP000178636"/>
    </source>
</evidence>
<keyword evidence="11 15" id="KW-0648">Protein biosynthesis</keyword>
<feature type="active site" description="Tele-phosphohistidine intermediate" evidence="16">
    <location>
        <position position="563"/>
    </location>
</feature>
<dbReference type="Pfam" id="PF00133">
    <property type="entry name" value="tRNA-synt_1"/>
    <property type="match status" value="2"/>
</dbReference>
<comment type="subunit">
    <text evidence="4 15">Monomer.</text>
</comment>
<accession>A0A1G2DDI6</accession>
<dbReference type="Pfam" id="PF08264">
    <property type="entry name" value="Anticodon_1"/>
    <property type="match status" value="1"/>
</dbReference>
<evidence type="ECO:0000256" key="1">
    <source>
        <dbReference type="ARBA" id="ARBA00001947"/>
    </source>
</evidence>
<dbReference type="Gene3D" id="3.40.50.620">
    <property type="entry name" value="HUPs"/>
    <property type="match status" value="3"/>
</dbReference>
<comment type="cofactor">
    <cofactor evidence="1 15">
        <name>Zn(2+)</name>
        <dbReference type="ChEBI" id="CHEBI:29105"/>
    </cofactor>
</comment>
<evidence type="ECO:0000256" key="16">
    <source>
        <dbReference type="PIRSR" id="PIRSR613078-1"/>
    </source>
</evidence>
<dbReference type="SUPFAM" id="SSF47323">
    <property type="entry name" value="Anticodon-binding domain of a subclass of class I aminoacyl-tRNA synthetases"/>
    <property type="match status" value="1"/>
</dbReference>
<dbReference type="PROSITE" id="PS00175">
    <property type="entry name" value="PG_MUTASE"/>
    <property type="match status" value="1"/>
</dbReference>
<evidence type="ECO:0000256" key="18">
    <source>
        <dbReference type="SAM" id="MobiDB-lite"/>
    </source>
</evidence>
<dbReference type="GO" id="GO:0008270">
    <property type="term" value="F:zinc ion binding"/>
    <property type="evidence" value="ECO:0007669"/>
    <property type="project" value="UniProtKB-UniRule"/>
</dbReference>
<dbReference type="Gene3D" id="3.90.740.10">
    <property type="entry name" value="Valyl/Leucyl/Isoleucyl-tRNA synthetase, editing domain"/>
    <property type="match status" value="1"/>
</dbReference>
<dbReference type="EC" id="6.1.1.5" evidence="15"/>
<evidence type="ECO:0000256" key="3">
    <source>
        <dbReference type="ARBA" id="ARBA00007078"/>
    </source>
</evidence>
<proteinExistence type="inferred from homology"/>
<evidence type="ECO:0000256" key="17">
    <source>
        <dbReference type="PIRSR" id="PIRSR613078-2"/>
    </source>
</evidence>
<comment type="catalytic activity">
    <reaction evidence="14 15">
        <text>tRNA(Ile) + L-isoleucine + ATP = L-isoleucyl-tRNA(Ile) + AMP + diphosphate</text>
        <dbReference type="Rhea" id="RHEA:11060"/>
        <dbReference type="Rhea" id="RHEA-COMP:9666"/>
        <dbReference type="Rhea" id="RHEA-COMP:9695"/>
        <dbReference type="ChEBI" id="CHEBI:30616"/>
        <dbReference type="ChEBI" id="CHEBI:33019"/>
        <dbReference type="ChEBI" id="CHEBI:58045"/>
        <dbReference type="ChEBI" id="CHEBI:78442"/>
        <dbReference type="ChEBI" id="CHEBI:78528"/>
        <dbReference type="ChEBI" id="CHEBI:456215"/>
        <dbReference type="EC" id="6.1.1.5"/>
    </reaction>
</comment>
<evidence type="ECO:0000256" key="12">
    <source>
        <dbReference type="ARBA" id="ARBA00023146"/>
    </source>
</evidence>
<dbReference type="PANTHER" id="PTHR42780">
    <property type="entry name" value="SOLEUCYL-TRNA SYNTHETASE"/>
    <property type="match status" value="1"/>
</dbReference>
<dbReference type="SUPFAM" id="SSF50677">
    <property type="entry name" value="ValRS/IleRS/LeuRS editing domain"/>
    <property type="match status" value="1"/>
</dbReference>
<evidence type="ECO:0000256" key="14">
    <source>
        <dbReference type="ARBA" id="ARBA00048359"/>
    </source>
</evidence>
<dbReference type="InterPro" id="IPR002301">
    <property type="entry name" value="Ile-tRNA-ligase"/>
</dbReference>
<dbReference type="Gene3D" id="1.10.730.10">
    <property type="entry name" value="Isoleucyl-tRNA Synthetase, Domain 1"/>
    <property type="match status" value="1"/>
</dbReference>
<evidence type="ECO:0000256" key="4">
    <source>
        <dbReference type="ARBA" id="ARBA00011245"/>
    </source>
</evidence>
<dbReference type="GO" id="GO:0005524">
    <property type="term" value="F:ATP binding"/>
    <property type="evidence" value="ECO:0007669"/>
    <property type="project" value="UniProtKB-UniRule"/>
</dbReference>
<evidence type="ECO:0000256" key="15">
    <source>
        <dbReference type="HAMAP-Rule" id="MF_02003"/>
    </source>
</evidence>
<dbReference type="InterPro" id="IPR013155">
    <property type="entry name" value="M/V/L/I-tRNA-synth_anticd-bd"/>
</dbReference>
<dbReference type="InterPro" id="IPR033709">
    <property type="entry name" value="Anticodon_Ile_ABEc"/>
</dbReference>
<dbReference type="InterPro" id="IPR029033">
    <property type="entry name" value="His_PPase_superfam"/>
</dbReference>
<comment type="caution">
    <text evidence="21">The sequence shown here is derived from an EMBL/GenBank/DDBJ whole genome shotgun (WGS) entry which is preliminary data.</text>
</comment>
<dbReference type="EMBL" id="MHLO01000041">
    <property type="protein sequence ID" value="OGZ11011.1"/>
    <property type="molecule type" value="Genomic_DNA"/>
</dbReference>
<dbReference type="HAMAP" id="MF_02003">
    <property type="entry name" value="Ile_tRNA_synth_type2"/>
    <property type="match status" value="1"/>
</dbReference>
<feature type="short sequence motif" description="'KMSKS' region" evidence="15">
    <location>
        <begin position="864"/>
        <end position="868"/>
    </location>
</feature>